<evidence type="ECO:0000313" key="1">
    <source>
        <dbReference type="EMBL" id="API58301.1"/>
    </source>
</evidence>
<sequence>MRKRRRAVISDFRIDNCIPIIGIWPITRWEATMLKTSTEFPQVGSHALLKAGRKRVRITQRNADGTLLVSGGNTTKTVRLDELLPIGSAMTRGSAQLSRGAA</sequence>
<accession>A0A1L3ZRP6</accession>
<name>A0A1L3ZRP6_9SPHN</name>
<keyword evidence="2" id="KW-1185">Reference proteome</keyword>
<organism evidence="1 2">
    <name type="scientific">Tardibacter chloracetimidivorans</name>
    <dbReference type="NCBI Taxonomy" id="1921510"/>
    <lineage>
        <taxon>Bacteria</taxon>
        <taxon>Pseudomonadati</taxon>
        <taxon>Pseudomonadota</taxon>
        <taxon>Alphaproteobacteria</taxon>
        <taxon>Sphingomonadales</taxon>
        <taxon>Sphingomonadaceae</taxon>
        <taxon>Tardibacter</taxon>
    </lineage>
</organism>
<reference evidence="2" key="1">
    <citation type="submission" date="2016-11" db="EMBL/GenBank/DDBJ databases">
        <title>Complete Genome Sequence of alachlor-degrading Sphingomonas sp. strain JJ-A5.</title>
        <authorList>
            <person name="Lee H."/>
            <person name="Ka J.-O."/>
        </authorList>
    </citation>
    <scope>NUCLEOTIDE SEQUENCE [LARGE SCALE GENOMIC DNA]</scope>
    <source>
        <strain evidence="2">JJ-A5</strain>
    </source>
</reference>
<proteinExistence type="predicted"/>
<dbReference type="Proteomes" id="UP000182063">
    <property type="component" value="Chromosome"/>
</dbReference>
<dbReference type="AlphaFoldDB" id="A0A1L3ZRP6"/>
<dbReference type="KEGG" id="sphj:BSL82_02415"/>
<evidence type="ECO:0000313" key="2">
    <source>
        <dbReference type="Proteomes" id="UP000182063"/>
    </source>
</evidence>
<protein>
    <submittedName>
        <fullName evidence="1">Uncharacterized protein</fullName>
    </submittedName>
</protein>
<gene>
    <name evidence="1" type="ORF">BSL82_02415</name>
</gene>
<dbReference type="EMBL" id="CP018221">
    <property type="protein sequence ID" value="API58301.1"/>
    <property type="molecule type" value="Genomic_DNA"/>
</dbReference>
<dbReference type="STRING" id="1921510.BSL82_02415"/>